<dbReference type="Proteomes" id="UP000476934">
    <property type="component" value="Unassembled WGS sequence"/>
</dbReference>
<feature type="transmembrane region" description="Helical" evidence="1">
    <location>
        <begin position="6"/>
        <end position="24"/>
    </location>
</feature>
<evidence type="ECO:0000256" key="1">
    <source>
        <dbReference type="SAM" id="Phobius"/>
    </source>
</evidence>
<feature type="transmembrane region" description="Helical" evidence="1">
    <location>
        <begin position="31"/>
        <end position="50"/>
    </location>
</feature>
<accession>A0A6M0P8A1</accession>
<name>A0A6M0P8A1_9BACI</name>
<dbReference type="EMBL" id="JAAIWK010000021">
    <property type="protein sequence ID" value="NEY20781.1"/>
    <property type="molecule type" value="Genomic_DNA"/>
</dbReference>
<keyword evidence="1" id="KW-0812">Transmembrane</keyword>
<proteinExistence type="predicted"/>
<reference evidence="2 3" key="2">
    <citation type="submission" date="2020-03" db="EMBL/GenBank/DDBJ databases">
        <title>Bacillus aquiflavi sp. nov., isolated from yellow water of strong flavor Chinese baijiu in Yibin region of China.</title>
        <authorList>
            <person name="Xie J."/>
        </authorList>
    </citation>
    <scope>NUCLEOTIDE SEQUENCE [LARGE SCALE GENOMIC DNA]</scope>
    <source>
        <strain evidence="2 3">Gsoil 114</strain>
    </source>
</reference>
<evidence type="ECO:0000313" key="2">
    <source>
        <dbReference type="EMBL" id="NEY20781.1"/>
    </source>
</evidence>
<keyword evidence="3" id="KW-1185">Reference proteome</keyword>
<evidence type="ECO:0000313" key="3">
    <source>
        <dbReference type="Proteomes" id="UP000476934"/>
    </source>
</evidence>
<keyword evidence="1" id="KW-1133">Transmembrane helix</keyword>
<reference evidence="2 3" key="1">
    <citation type="submission" date="2020-02" db="EMBL/GenBank/DDBJ databases">
        <authorList>
            <person name="Feng H."/>
        </authorList>
    </citation>
    <scope>NUCLEOTIDE SEQUENCE [LARGE SCALE GENOMIC DNA]</scope>
    <source>
        <strain evidence="2 3">Gsoil 114</strain>
    </source>
</reference>
<gene>
    <name evidence="2" type="ORF">G4D61_12525</name>
</gene>
<comment type="caution">
    <text evidence="2">The sequence shown here is derived from an EMBL/GenBank/DDBJ whole genome shotgun (WGS) entry which is preliminary data.</text>
</comment>
<organism evidence="2 3">
    <name type="scientific">Heyndrickxia ginsengihumi</name>
    <dbReference type="NCBI Taxonomy" id="363870"/>
    <lineage>
        <taxon>Bacteria</taxon>
        <taxon>Bacillati</taxon>
        <taxon>Bacillota</taxon>
        <taxon>Bacilli</taxon>
        <taxon>Bacillales</taxon>
        <taxon>Bacillaceae</taxon>
        <taxon>Heyndrickxia</taxon>
    </lineage>
</organism>
<protein>
    <submittedName>
        <fullName evidence="2">Uncharacterized protein</fullName>
    </submittedName>
</protein>
<dbReference type="RefSeq" id="WP_155918531.1">
    <property type="nucleotide sequence ID" value="NZ_JAAIWK010000021.1"/>
</dbReference>
<sequence length="51" mass="5936">MTILAFILTILMALYLFLYSFLIIKQKQQTNIIPFIIIAYLFSGLSYLFIG</sequence>
<dbReference type="AlphaFoldDB" id="A0A6M0P8A1"/>
<keyword evidence="1" id="KW-0472">Membrane</keyword>